<dbReference type="PANTHER" id="PTHR43642">
    <property type="entry name" value="HYBRID SIGNAL TRANSDUCTION HISTIDINE KINASE G"/>
    <property type="match status" value="1"/>
</dbReference>
<evidence type="ECO:0000259" key="1">
    <source>
        <dbReference type="Pfam" id="PF13191"/>
    </source>
</evidence>
<dbReference type="InterPro" id="IPR053159">
    <property type="entry name" value="Hybrid_Histidine_Kinase"/>
</dbReference>
<evidence type="ECO:0000313" key="2">
    <source>
        <dbReference type="EMBL" id="KAG7374362.1"/>
    </source>
</evidence>
<reference evidence="2" key="2">
    <citation type="submission" date="2021-04" db="EMBL/GenBank/DDBJ databases">
        <authorList>
            <person name="Podell S."/>
        </authorList>
    </citation>
    <scope>NUCLEOTIDE SEQUENCE</scope>
    <source>
        <strain evidence="2">Hildebrandi</strain>
    </source>
</reference>
<feature type="domain" description="Orc1-like AAA ATPase" evidence="1">
    <location>
        <begin position="114"/>
        <end position="196"/>
    </location>
</feature>
<dbReference type="InterPro" id="IPR041664">
    <property type="entry name" value="AAA_16"/>
</dbReference>
<name>A0A9K3M5L4_9STRA</name>
<dbReference type="EMBL" id="JAGRRH010000001">
    <property type="protein sequence ID" value="KAG7374362.1"/>
    <property type="molecule type" value="Genomic_DNA"/>
</dbReference>
<keyword evidence="3" id="KW-1185">Reference proteome</keyword>
<gene>
    <name evidence="2" type="ORF">IV203_013457</name>
</gene>
<comment type="caution">
    <text evidence="2">The sequence shown here is derived from an EMBL/GenBank/DDBJ whole genome shotgun (WGS) entry which is preliminary data.</text>
</comment>
<dbReference type="Pfam" id="PF13191">
    <property type="entry name" value="AAA_16"/>
    <property type="match status" value="1"/>
</dbReference>
<organism evidence="2 3">
    <name type="scientific">Nitzschia inconspicua</name>
    <dbReference type="NCBI Taxonomy" id="303405"/>
    <lineage>
        <taxon>Eukaryota</taxon>
        <taxon>Sar</taxon>
        <taxon>Stramenopiles</taxon>
        <taxon>Ochrophyta</taxon>
        <taxon>Bacillariophyta</taxon>
        <taxon>Bacillariophyceae</taxon>
        <taxon>Bacillariophycidae</taxon>
        <taxon>Bacillariales</taxon>
        <taxon>Bacillariaceae</taxon>
        <taxon>Nitzschia</taxon>
    </lineage>
</organism>
<sequence>MLAKELSKHQSKNCFHGKFDLQKDQNHEASTNTPQEPFSAILDAYEKLCSHLYFNCPTSDQAILRQQLLNAFGDGTSLTNKGPGEETDAKYAHNVLLTMIPSLQKLLTNGSSRHIMAEMNYEDTSVVSDWAAATEITGPSQRHRLVYLFRSLTQTASNYLKPLVLIIDDLQWADDASLPLLTKLLTDNSIPHFLVVGTYRDDRLTIGARTIVQPWLKQLRTNMDDDATNIEEIQLGNLDTNDVKELVCQVLKTDEHIEDLAQIIHRKTNGNPFFVQFVTTLRDMGVLNYELGSMRWKWEQTKVDELFVADNVLQEVLRVKLRNLSPLCQYLCQVAACIGTTFSDELIHRGSNAILKEFPDQCPNDLPDISISSIGESLTQLLEDGVIERIGGSEKAGPVRTFRFAHDQIESTACRMISDENTLKWKGVLGKSLVDLNNAEDQQWLYTTADLCNQGRSYIFKDDNENERLRHSLIDIDHKAAEVLRFYCSSDCYLDSVLKDQPGVSHVSKLPAYITLILSYTAQTKWDDCIKTGLEVLTVKRLGVKLPTNTSTSNILFELVKTKLLISSRTFDGLCNLQLLDDEVSIYIDRIFDALATATYNNGSPFFPLLTLRHVQICVRRGVGTYSRVAFATYGIILTGKIGALQDGMKMGNVALAILDRLPSKDCTSRVTFLVNQFVSHWVNPAYRNIQASMMGYHVGMKSGDVESALYNRLSAFFFSWACGKKLDMVDAEARNLYREAKEYQQDNIRGVMASFWQQTMNLMGQTADPLTLDGEALQEGQVILHPSKNLSERPMMFSVKMQLEYLLGGRPEALEESFCQSNTLSDIAPGSVYAHRMCFTKAECCVIEGTRSVAKKHYDDAIRLSSKNGYRQDTALIHERAGINFMEMGDSYWAAHHISSSHNAYLEWGAVAKAKQMVDRYQDLCLNNASGRPNG</sequence>
<accession>A0A9K3M5L4</accession>
<protein>
    <submittedName>
        <fullName evidence="2">PAS domain S-box containing protein</fullName>
    </submittedName>
</protein>
<proteinExistence type="predicted"/>
<dbReference type="OrthoDB" id="45468at2759"/>
<dbReference type="AlphaFoldDB" id="A0A9K3M5L4"/>
<dbReference type="Proteomes" id="UP000693970">
    <property type="component" value="Unassembled WGS sequence"/>
</dbReference>
<evidence type="ECO:0000313" key="3">
    <source>
        <dbReference type="Proteomes" id="UP000693970"/>
    </source>
</evidence>
<dbReference type="PANTHER" id="PTHR43642:SF1">
    <property type="entry name" value="HYBRID SIGNAL TRANSDUCTION HISTIDINE KINASE G"/>
    <property type="match status" value="1"/>
</dbReference>
<reference evidence="2" key="1">
    <citation type="journal article" date="2021" name="Sci. Rep.">
        <title>Diploid genomic architecture of Nitzschia inconspicua, an elite biomass production diatom.</title>
        <authorList>
            <person name="Oliver A."/>
            <person name="Podell S."/>
            <person name="Pinowska A."/>
            <person name="Traller J.C."/>
            <person name="Smith S.R."/>
            <person name="McClure R."/>
            <person name="Beliaev A."/>
            <person name="Bohutskyi P."/>
            <person name="Hill E.A."/>
            <person name="Rabines A."/>
            <person name="Zheng H."/>
            <person name="Allen L.Z."/>
            <person name="Kuo A."/>
            <person name="Grigoriev I.V."/>
            <person name="Allen A.E."/>
            <person name="Hazlebeck D."/>
            <person name="Allen E.E."/>
        </authorList>
    </citation>
    <scope>NUCLEOTIDE SEQUENCE</scope>
    <source>
        <strain evidence="2">Hildebrandi</strain>
    </source>
</reference>